<proteinExistence type="predicted"/>
<gene>
    <name evidence="1" type="ORF">ERS852480_02667</name>
</gene>
<reference evidence="1 2" key="1">
    <citation type="submission" date="2015-09" db="EMBL/GenBank/DDBJ databases">
        <authorList>
            <consortium name="Pathogen Informatics"/>
        </authorList>
    </citation>
    <scope>NUCLEOTIDE SEQUENCE [LARGE SCALE GENOMIC DNA]</scope>
    <source>
        <strain evidence="1 2">2789STDY5834865</strain>
    </source>
</reference>
<dbReference type="Proteomes" id="UP000095512">
    <property type="component" value="Unassembled WGS sequence"/>
</dbReference>
<dbReference type="AlphaFoldDB" id="A0A174KRL9"/>
<evidence type="ECO:0000313" key="2">
    <source>
        <dbReference type="Proteomes" id="UP000095512"/>
    </source>
</evidence>
<evidence type="ECO:0000313" key="1">
    <source>
        <dbReference type="EMBL" id="CUP11839.1"/>
    </source>
</evidence>
<organism evidence="1 2">
    <name type="scientific">Enterocloster clostridioformis</name>
    <dbReference type="NCBI Taxonomy" id="1531"/>
    <lineage>
        <taxon>Bacteria</taxon>
        <taxon>Bacillati</taxon>
        <taxon>Bacillota</taxon>
        <taxon>Clostridia</taxon>
        <taxon>Lachnospirales</taxon>
        <taxon>Lachnospiraceae</taxon>
        <taxon>Enterocloster</taxon>
    </lineage>
</organism>
<accession>A0A174KRL9</accession>
<protein>
    <submittedName>
        <fullName evidence="1">Uncharacterized protein</fullName>
    </submittedName>
</protein>
<name>A0A174KRL9_9FIRM</name>
<dbReference type="EMBL" id="CZAB01000022">
    <property type="protein sequence ID" value="CUP11839.1"/>
    <property type="molecule type" value="Genomic_DNA"/>
</dbReference>
<sequence length="982" mass="111590">MSEAVIMLNALIAAREGRISRKDAIESVSSELRARAKRNGIEVDDIFRNVNGIKLQMSTMEYILTNGEKGIKKSPMPQIFQDAVAMYRNDRAIYEKTLRAARNMTDTKSIQDQYFTWLATQVSPAQLSELYVIYADIEDFCLNRSVIKKKLFALTCLADIRKVMDTVESNKVFRFTYKRNLSKMRSAMQFYYRFMKEHPELLDQAIPEKSAGKSAPVKAKLAELTPELVKQREMAVSSAVDTAVNRIDFTNVQSLAFTQPTEFSYFGEEQAKVNSWTQLYVQVVNCLLDDYPGVLHSYINRNIGGRGRYDFTDETGMSNMTAPKKVQDNFYLETNISATDIAGKIKKLLDLCNVDYENLEVYYQKRGSTAPLTIPTPRTDNSTASSSKSIKEQFIRWMQQTGFATGTIRSYVTAIGQSSKAANEYGICDTDLFLIEDANKLQQILANLLNVPAFRELNAQQHNRFRAAISKLVTYRSGLGTVTAYTQPEAKPPILKVAEPVVKLQGIPEEIRIRYTEILSEYFGEDGYQLGRAIFRGRFKRFYAEKYSCNPAETDGRIDEIMSMVGTKRDDRIFPKQDNGQNDLITEIVDDILSAFDSGATAVYIEAVYDKYQQSLADNLHIYNQDALASLLLTHANGKYTQRHSFLTNNGSGANAQEDLLRIMKAFHQPQDYAAIHEKAWFLPYERMKTILASTASIVNVAAETYFYAPNLPVSAEELAHLSLLINEELSDHSHITDVRLMQLIAEKCPSIAINTDGYTTYGLRNCLGYILRDQFAFNGPIITLKGEELSMADVFAEYTKEHEVLSIDELSDLSNEMNSVIYWDSVLSEMIRVSATELVRKDQIKFDVEAIDEILEGMCPGDYVPLPEVNLFLYFPNVGYPWNGYLLESYLFGYSKKFRLLHSSFIKTGVYGAMVRKGANVLDYRSLLVDVLSKSNALDSTKMALQYIVDKGYQQRRRYEGIEMVLQEAKLIKEQREKQEK</sequence>